<dbReference type="PROSITE" id="PS50162">
    <property type="entry name" value="RECA_2"/>
    <property type="match status" value="1"/>
</dbReference>
<dbReference type="HAMAP" id="MF_00350">
    <property type="entry name" value="RadB"/>
    <property type="match status" value="1"/>
</dbReference>
<dbReference type="KEGG" id="mhaz:BHR79_01930"/>
<dbReference type="GO" id="GO:0140664">
    <property type="term" value="F:ATP-dependent DNA damage sensor activity"/>
    <property type="evidence" value="ECO:0007669"/>
    <property type="project" value="InterPro"/>
</dbReference>
<evidence type="ECO:0000256" key="5">
    <source>
        <dbReference type="ARBA" id="ARBA00022840"/>
    </source>
</evidence>
<dbReference type="Gene3D" id="3.40.50.300">
    <property type="entry name" value="P-loop containing nucleotide triphosphate hydrolases"/>
    <property type="match status" value="1"/>
</dbReference>
<dbReference type="Proteomes" id="UP000186879">
    <property type="component" value="Chromosome"/>
</dbReference>
<organism evidence="11 14">
    <name type="scientific">Methanohalophilus halophilus</name>
    <dbReference type="NCBI Taxonomy" id="2177"/>
    <lineage>
        <taxon>Archaea</taxon>
        <taxon>Methanobacteriati</taxon>
        <taxon>Methanobacteriota</taxon>
        <taxon>Stenosarchaea group</taxon>
        <taxon>Methanomicrobia</taxon>
        <taxon>Methanosarcinales</taxon>
        <taxon>Methanosarcinaceae</taxon>
        <taxon>Methanohalophilus</taxon>
    </lineage>
</organism>
<evidence type="ECO:0000313" key="12">
    <source>
        <dbReference type="EMBL" id="RNI10764.1"/>
    </source>
</evidence>
<evidence type="ECO:0000256" key="9">
    <source>
        <dbReference type="HAMAP-Rule" id="MF_00350"/>
    </source>
</evidence>
<evidence type="ECO:0000313" key="16">
    <source>
        <dbReference type="Proteomes" id="UP000267921"/>
    </source>
</evidence>
<comment type="function">
    <text evidence="8 9">Involved in DNA repair and in homologous recombination. May regulate the cleavage reactions of the branch-structured DNA. Has a very weak ATPase activity that is not stimulated by DNA. Binds DNA but does not promote DNA strands exchange.</text>
</comment>
<dbReference type="NCBIfam" id="TIGR02237">
    <property type="entry name" value="recomb_radB"/>
    <property type="match status" value="1"/>
</dbReference>
<dbReference type="InterPro" id="IPR011939">
    <property type="entry name" value="DNA_repair_and_recomb_RadB"/>
</dbReference>
<dbReference type="PRINTS" id="PR01874">
    <property type="entry name" value="DNAREPAIRADA"/>
</dbReference>
<dbReference type="GO" id="GO:0005524">
    <property type="term" value="F:ATP binding"/>
    <property type="evidence" value="ECO:0007669"/>
    <property type="project" value="UniProtKB-UniRule"/>
</dbReference>
<keyword evidence="4 9" id="KW-0227">DNA damage</keyword>
<dbReference type="EMBL" id="RJJG01000001">
    <property type="protein sequence ID" value="RNI10764.1"/>
    <property type="molecule type" value="Genomic_DNA"/>
</dbReference>
<keyword evidence="7 9" id="KW-0233">DNA recombination</keyword>
<evidence type="ECO:0000313" key="13">
    <source>
        <dbReference type="EMBL" id="SDW04260.1"/>
    </source>
</evidence>
<reference evidence="12 16" key="3">
    <citation type="submission" date="2018-10" db="EMBL/GenBank/DDBJ databases">
        <title>Cultivation of a novel Methanohalophilus strain from Kebrit Deep of the Red Sea and a genomic comparison of members of the genus Methanohalophilus.</title>
        <authorList>
            <person name="Guan Y."/>
            <person name="Ngugi D.K."/>
            <person name="Stingl U."/>
        </authorList>
    </citation>
    <scope>NUCLEOTIDE SEQUENCE [LARGE SCALE GENOMIC DNA]</scope>
    <source>
        <strain evidence="12 16">DSM 3094</strain>
    </source>
</reference>
<evidence type="ECO:0000256" key="6">
    <source>
        <dbReference type="ARBA" id="ARBA00023125"/>
    </source>
</evidence>
<dbReference type="PANTHER" id="PTHR22942">
    <property type="entry name" value="RECA/RAD51/RADA DNA STRAND-PAIRING FAMILY MEMBER"/>
    <property type="match status" value="1"/>
</dbReference>
<evidence type="ECO:0000313" key="15">
    <source>
        <dbReference type="Proteomes" id="UP000198669"/>
    </source>
</evidence>
<dbReference type="STRING" id="2177.BHR79_01930"/>
<keyword evidence="14" id="KW-1185">Reference proteome</keyword>
<dbReference type="PIRSF" id="PIRSF003336">
    <property type="entry name" value="RadB"/>
    <property type="match status" value="1"/>
</dbReference>
<evidence type="ECO:0000256" key="3">
    <source>
        <dbReference type="ARBA" id="ARBA00022741"/>
    </source>
</evidence>
<dbReference type="RefSeq" id="WP_072560683.1">
    <property type="nucleotide sequence ID" value="NZ_CP017921.1"/>
</dbReference>
<evidence type="ECO:0000256" key="7">
    <source>
        <dbReference type="ARBA" id="ARBA00023172"/>
    </source>
</evidence>
<dbReference type="PANTHER" id="PTHR22942:SF47">
    <property type="entry name" value="DNA REPAIR AND RECOMBINATION PROTEIN RADB"/>
    <property type="match status" value="1"/>
</dbReference>
<protein>
    <recommendedName>
        <fullName evidence="2 9">DNA repair and recombination protein RadB</fullName>
    </recommendedName>
</protein>
<keyword evidence="6 9" id="KW-0238">DNA-binding</keyword>
<evidence type="ECO:0000313" key="14">
    <source>
        <dbReference type="Proteomes" id="UP000186879"/>
    </source>
</evidence>
<dbReference type="Proteomes" id="UP000198669">
    <property type="component" value="Unassembled WGS sequence"/>
</dbReference>
<dbReference type="GO" id="GO:0006281">
    <property type="term" value="P:DNA repair"/>
    <property type="evidence" value="ECO:0007669"/>
    <property type="project" value="UniProtKB-UniRule"/>
</dbReference>
<evidence type="ECO:0000256" key="1">
    <source>
        <dbReference type="ARBA" id="ARBA00006876"/>
    </source>
</evidence>
<dbReference type="GeneID" id="30582477"/>
<reference evidence="13 15" key="2">
    <citation type="submission" date="2016-10" db="EMBL/GenBank/DDBJ databases">
        <authorList>
            <person name="de Groot N.N."/>
        </authorList>
    </citation>
    <scope>NUCLEOTIDE SEQUENCE [LARGE SCALE GENOMIC DNA]</scope>
    <source>
        <strain evidence="13 15">Z-7982</strain>
    </source>
</reference>
<dbReference type="OrthoDB" id="17644at2157"/>
<proteinExistence type="inferred from homology"/>
<evidence type="ECO:0000256" key="8">
    <source>
        <dbReference type="ARBA" id="ARBA00024641"/>
    </source>
</evidence>
<dbReference type="CDD" id="cd01394">
    <property type="entry name" value="archRadB"/>
    <property type="match status" value="1"/>
</dbReference>
<dbReference type="EMBL" id="CP017921">
    <property type="protein sequence ID" value="APH38366.1"/>
    <property type="molecule type" value="Genomic_DNA"/>
</dbReference>
<keyword evidence="3 9" id="KW-0547">Nucleotide-binding</keyword>
<name>A0A1L3Q0H2_9EURY</name>
<dbReference type="SMART" id="SM00382">
    <property type="entry name" value="AAA"/>
    <property type="match status" value="1"/>
</dbReference>
<evidence type="ECO:0000256" key="2">
    <source>
        <dbReference type="ARBA" id="ARBA00018143"/>
    </source>
</evidence>
<gene>
    <name evidence="9 12" type="primary">radB</name>
    <name evidence="11" type="ORF">BHR79_01930</name>
    <name evidence="12" type="ORF">EFE40_00855</name>
    <name evidence="13" type="ORF">SAMN04515625_0211</name>
</gene>
<dbReference type="Proteomes" id="UP000267921">
    <property type="component" value="Unassembled WGS sequence"/>
</dbReference>
<sequence length="225" mass="25015">MYTITDLLTSGCKPIDELLGGGFEQGVVTQIYGESGSGKTNLCLQLAVHCVKGEKKAILVDTEAISPERFRQIAGENAREIAQNIIIYEPHSFEEQYSAIHEIEKISAQNIGLIIVDSATAYYRFGLEDEEKSIRTRRELANQIGYLHGLARKRGIVVVITNQVYSDIGTGKLKPVGGSTVEHMSKTIIQLERTGENKRKANLLKHRSRPEGLSREFIITEEGLK</sequence>
<evidence type="ECO:0000313" key="11">
    <source>
        <dbReference type="EMBL" id="APH38366.1"/>
    </source>
</evidence>
<comment type="similarity">
    <text evidence="1 9">Belongs to the eukaryotic RecA-like protein family. RadB subfamily.</text>
</comment>
<evidence type="ECO:0000256" key="4">
    <source>
        <dbReference type="ARBA" id="ARBA00022763"/>
    </source>
</evidence>
<accession>A0A1L3Q0H2</accession>
<dbReference type="Pfam" id="PF08423">
    <property type="entry name" value="Rad51"/>
    <property type="match status" value="1"/>
</dbReference>
<dbReference type="InterPro" id="IPR027417">
    <property type="entry name" value="P-loop_NTPase"/>
</dbReference>
<dbReference type="InterPro" id="IPR013632">
    <property type="entry name" value="Rad51_C"/>
</dbReference>
<dbReference type="GO" id="GO:0006310">
    <property type="term" value="P:DNA recombination"/>
    <property type="evidence" value="ECO:0007669"/>
    <property type="project" value="UniProtKB-UniRule"/>
</dbReference>
<keyword evidence="5 9" id="KW-0067">ATP-binding</keyword>
<dbReference type="AlphaFoldDB" id="A0A1L3Q0H2"/>
<feature type="domain" description="RecA family profile 1" evidence="10">
    <location>
        <begin position="4"/>
        <end position="164"/>
    </location>
</feature>
<evidence type="ECO:0000259" key="10">
    <source>
        <dbReference type="PROSITE" id="PS50162"/>
    </source>
</evidence>
<dbReference type="GO" id="GO:0003684">
    <property type="term" value="F:damaged DNA binding"/>
    <property type="evidence" value="ECO:0007669"/>
    <property type="project" value="UniProtKB-UniRule"/>
</dbReference>
<dbReference type="EMBL" id="FNMU01000001">
    <property type="protein sequence ID" value="SDW04260.1"/>
    <property type="molecule type" value="Genomic_DNA"/>
</dbReference>
<reference evidence="11 14" key="1">
    <citation type="submission" date="2016-10" db="EMBL/GenBank/DDBJ databases">
        <title>Methanohalophilus halophilus.</title>
        <authorList>
            <person name="L'haridon S."/>
        </authorList>
    </citation>
    <scope>NUCLEOTIDE SEQUENCE [LARGE SCALE GENOMIC DNA]</scope>
    <source>
        <strain evidence="11 14">Z-7982</strain>
    </source>
</reference>
<dbReference type="InterPro" id="IPR020588">
    <property type="entry name" value="RecA_ATP-bd"/>
</dbReference>
<dbReference type="SUPFAM" id="SSF52540">
    <property type="entry name" value="P-loop containing nucleoside triphosphate hydrolases"/>
    <property type="match status" value="1"/>
</dbReference>
<dbReference type="InterPro" id="IPR003593">
    <property type="entry name" value="AAA+_ATPase"/>
</dbReference>